<evidence type="ECO:0000313" key="2">
    <source>
        <dbReference type="Proteomes" id="UP000317835"/>
    </source>
</evidence>
<accession>A0A518H184</accession>
<proteinExistence type="predicted"/>
<keyword evidence="2" id="KW-1185">Reference proteome</keyword>
<dbReference type="KEGG" id="tpla:ElP_25060"/>
<sequence>MGEAGGSTGDRAAVAEDFVAEARTSLETAVSLIRHGVGQLDDEQVWWRPREGMNSAGNLLLHLAGNLRQRFGSVIGGEPVDRDRFGEFTERGPIPKGELLRRFEEAARHAEEILAGLTPERLSETCRHQLFAGTAEKTVIGVVLQALTHLHGHAQEILHLARLQLGEGYAFRQPAGVPPELRGGG</sequence>
<reference evidence="1 2" key="1">
    <citation type="submission" date="2019-02" db="EMBL/GenBank/DDBJ databases">
        <title>Deep-cultivation of Planctomycetes and their phenomic and genomic characterization uncovers novel biology.</title>
        <authorList>
            <person name="Wiegand S."/>
            <person name="Jogler M."/>
            <person name="Boedeker C."/>
            <person name="Pinto D."/>
            <person name="Vollmers J."/>
            <person name="Rivas-Marin E."/>
            <person name="Kohn T."/>
            <person name="Peeters S.H."/>
            <person name="Heuer A."/>
            <person name="Rast P."/>
            <person name="Oberbeckmann S."/>
            <person name="Bunk B."/>
            <person name="Jeske O."/>
            <person name="Meyerdierks A."/>
            <person name="Storesund J.E."/>
            <person name="Kallscheuer N."/>
            <person name="Luecker S."/>
            <person name="Lage O.M."/>
            <person name="Pohl T."/>
            <person name="Merkel B.J."/>
            <person name="Hornburger P."/>
            <person name="Mueller R.-W."/>
            <person name="Bruemmer F."/>
            <person name="Labrenz M."/>
            <person name="Spormann A.M."/>
            <person name="Op den Camp H."/>
            <person name="Overmann J."/>
            <person name="Amann R."/>
            <person name="Jetten M.S.M."/>
            <person name="Mascher T."/>
            <person name="Medema M.H."/>
            <person name="Devos D.P."/>
            <person name="Kaster A.-K."/>
            <person name="Ovreas L."/>
            <person name="Rohde M."/>
            <person name="Galperin M.Y."/>
            <person name="Jogler C."/>
        </authorList>
    </citation>
    <scope>NUCLEOTIDE SEQUENCE [LARGE SCALE GENOMIC DNA]</scope>
    <source>
        <strain evidence="1 2">ElP</strain>
    </source>
</reference>
<protein>
    <submittedName>
        <fullName evidence="1">DinB superfamily protein</fullName>
    </submittedName>
</protein>
<dbReference type="Gene3D" id="1.20.120.450">
    <property type="entry name" value="dinb family like domain"/>
    <property type="match status" value="1"/>
</dbReference>
<dbReference type="InterPro" id="IPR011466">
    <property type="entry name" value="DUF1572"/>
</dbReference>
<dbReference type="EMBL" id="CP036426">
    <property type="protein sequence ID" value="QDV34615.1"/>
    <property type="molecule type" value="Genomic_DNA"/>
</dbReference>
<dbReference type="Proteomes" id="UP000317835">
    <property type="component" value="Chromosome"/>
</dbReference>
<gene>
    <name evidence="1" type="ORF">ElP_25060</name>
</gene>
<dbReference type="SUPFAM" id="SSF109854">
    <property type="entry name" value="DinB/YfiT-like putative metalloenzymes"/>
    <property type="match status" value="1"/>
</dbReference>
<name>A0A518H184_9BACT</name>
<organism evidence="1 2">
    <name type="scientific">Tautonia plasticadhaerens</name>
    <dbReference type="NCBI Taxonomy" id="2527974"/>
    <lineage>
        <taxon>Bacteria</taxon>
        <taxon>Pseudomonadati</taxon>
        <taxon>Planctomycetota</taxon>
        <taxon>Planctomycetia</taxon>
        <taxon>Isosphaerales</taxon>
        <taxon>Isosphaeraceae</taxon>
        <taxon>Tautonia</taxon>
    </lineage>
</organism>
<dbReference type="Pfam" id="PF07609">
    <property type="entry name" value="DUF1572"/>
    <property type="match status" value="1"/>
</dbReference>
<dbReference type="InterPro" id="IPR034660">
    <property type="entry name" value="DinB/YfiT-like"/>
</dbReference>
<dbReference type="RefSeq" id="WP_197446923.1">
    <property type="nucleotide sequence ID" value="NZ_CP036426.1"/>
</dbReference>
<dbReference type="AlphaFoldDB" id="A0A518H184"/>
<evidence type="ECO:0000313" key="1">
    <source>
        <dbReference type="EMBL" id="QDV34615.1"/>
    </source>
</evidence>